<name>X1UP90_9ZZZZ</name>
<keyword evidence="1" id="KW-0704">Schiff base</keyword>
<dbReference type="Gene3D" id="3.20.20.70">
    <property type="entry name" value="Aldolase class I"/>
    <property type="match status" value="1"/>
</dbReference>
<evidence type="ECO:0008006" key="3">
    <source>
        <dbReference type="Google" id="ProtNLM"/>
    </source>
</evidence>
<dbReference type="AlphaFoldDB" id="X1UP90"/>
<evidence type="ECO:0000313" key="2">
    <source>
        <dbReference type="EMBL" id="GAI94164.1"/>
    </source>
</evidence>
<accession>X1UP90</accession>
<protein>
    <recommendedName>
        <fullName evidence="3">Transaldolase</fullName>
    </recommendedName>
</protein>
<dbReference type="InterPro" id="IPR001585">
    <property type="entry name" value="TAL/FSA"/>
</dbReference>
<dbReference type="Pfam" id="PF00923">
    <property type="entry name" value="TAL_FSA"/>
    <property type="match status" value="1"/>
</dbReference>
<dbReference type="GO" id="GO:0005975">
    <property type="term" value="P:carbohydrate metabolic process"/>
    <property type="evidence" value="ECO:0007669"/>
    <property type="project" value="InterPro"/>
</dbReference>
<comment type="caution">
    <text evidence="2">The sequence shown here is derived from an EMBL/GenBank/DDBJ whole genome shotgun (WGS) entry which is preliminary data.</text>
</comment>
<gene>
    <name evidence="2" type="ORF">S12H4_30965</name>
</gene>
<dbReference type="InterPro" id="IPR013785">
    <property type="entry name" value="Aldolase_TIM"/>
</dbReference>
<sequence length="244" mass="27546">EIAKINPNVMIKVPGSKEGYDVIEFLTSKGISTNNTLTFVLPQLVDCTESVKRGLETAEKNNVDLSKWRSVITHMESRYGDLGGLRDFAAEKGIELTDMDVRWAELAIFKKAYKYLLDNNLPNKMLSCSLRVGPVVDGVTRIPHLEEKAGAGIVVTCPPTFIDQVINFSEQDKIVFVKDRILEDIPKDVMDKLMRIPYFERAYAVNGYSRDEYNTHPALQRTAEQFSKATEEMVSFADNCLKNV</sequence>
<feature type="non-terminal residue" evidence="2">
    <location>
        <position position="1"/>
    </location>
</feature>
<dbReference type="EMBL" id="BARW01018032">
    <property type="protein sequence ID" value="GAI94164.1"/>
    <property type="molecule type" value="Genomic_DNA"/>
</dbReference>
<organism evidence="2">
    <name type="scientific">marine sediment metagenome</name>
    <dbReference type="NCBI Taxonomy" id="412755"/>
    <lineage>
        <taxon>unclassified sequences</taxon>
        <taxon>metagenomes</taxon>
        <taxon>ecological metagenomes</taxon>
    </lineage>
</organism>
<dbReference type="SUPFAM" id="SSF51569">
    <property type="entry name" value="Aldolase"/>
    <property type="match status" value="1"/>
</dbReference>
<reference evidence="2" key="1">
    <citation type="journal article" date="2014" name="Front. Microbiol.">
        <title>High frequency of phylogenetically diverse reductive dehalogenase-homologous genes in deep subseafloor sedimentary metagenomes.</title>
        <authorList>
            <person name="Kawai M."/>
            <person name="Futagami T."/>
            <person name="Toyoda A."/>
            <person name="Takaki Y."/>
            <person name="Nishi S."/>
            <person name="Hori S."/>
            <person name="Arai W."/>
            <person name="Tsubouchi T."/>
            <person name="Morono Y."/>
            <person name="Uchiyama I."/>
            <person name="Ito T."/>
            <person name="Fujiyama A."/>
            <person name="Inagaki F."/>
            <person name="Takami H."/>
        </authorList>
    </citation>
    <scope>NUCLEOTIDE SEQUENCE</scope>
    <source>
        <strain evidence="2">Expedition CK06-06</strain>
    </source>
</reference>
<evidence type="ECO:0000256" key="1">
    <source>
        <dbReference type="ARBA" id="ARBA00023270"/>
    </source>
</evidence>
<proteinExistence type="predicted"/>